<dbReference type="InterPro" id="IPR000653">
    <property type="entry name" value="DegT/StrS_aminotransferase"/>
</dbReference>
<dbReference type="PANTHER" id="PTHR30244">
    <property type="entry name" value="TRANSAMINASE"/>
    <property type="match status" value="1"/>
</dbReference>
<organism evidence="6 7">
    <name type="scientific">Chromobacterium alticapitis</name>
    <dbReference type="NCBI Taxonomy" id="2073169"/>
    <lineage>
        <taxon>Bacteria</taxon>
        <taxon>Pseudomonadati</taxon>
        <taxon>Pseudomonadota</taxon>
        <taxon>Betaproteobacteria</taxon>
        <taxon>Neisseriales</taxon>
        <taxon>Chromobacteriaceae</taxon>
        <taxon>Chromobacterium</taxon>
    </lineage>
</organism>
<proteinExistence type="inferred from homology"/>
<accession>A0A2S5DHY7</accession>
<dbReference type="Gene3D" id="3.40.640.10">
    <property type="entry name" value="Type I PLP-dependent aspartate aminotransferase-like (Major domain)"/>
    <property type="match status" value="1"/>
</dbReference>
<keyword evidence="1 4" id="KW-0663">Pyridoxal phosphate</keyword>
<dbReference type="PANTHER" id="PTHR30244:SF9">
    <property type="entry name" value="PROTEIN RV3402C"/>
    <property type="match status" value="1"/>
</dbReference>
<sequence>MMSSPGSRLPVTQPFLPPLEEFLPYLEQIWSSKQLSNNGPFHRQLEARLADYLGVEYISLFANGTIALITALQALGIKGEVITSPYSFVATSHALMWNGIRPVFADIDPNSANIDPARIEALITERTTAILPVHVYGTPCDMDAIQRIADRHGLQVIYDAAHCFGVKQDGRSILLDGDLSILSFHATKVFNTFEGGAIVCHSAEMKQHIDHLKNFGFVDEITVVEAGINGKMSEIQSAMGLLQLQYIDEISIRRRRLYERYVAALSQVPGIALHPVANNVEWNYAYFPIYITAPYPLDRDGLYQAFRDVDVLARRYFYPLISDFAIYHSEPSALQPLPVAKRKAEQVLCLPIYPDLSDEQQDFIINLVRNPPRTKET</sequence>
<dbReference type="EMBL" id="PQWB01000026">
    <property type="protein sequence ID" value="POZ62637.1"/>
    <property type="molecule type" value="Genomic_DNA"/>
</dbReference>
<dbReference type="RefSeq" id="WP_103902039.1">
    <property type="nucleotide sequence ID" value="NZ_PQWB01000026.1"/>
</dbReference>
<reference evidence="7" key="1">
    <citation type="submission" date="2018-02" db="EMBL/GenBank/DDBJ databases">
        <authorList>
            <person name="O'Hara-Hanley K."/>
            <person name="Soby S."/>
        </authorList>
    </citation>
    <scope>NUCLEOTIDE SEQUENCE [LARGE SCALE GENOMIC DNA]</scope>
    <source>
        <strain evidence="7">MWU14-2602</strain>
    </source>
</reference>
<dbReference type="PIRSF" id="PIRSF000390">
    <property type="entry name" value="PLP_StrS"/>
    <property type="match status" value="1"/>
</dbReference>
<dbReference type="GO" id="GO:0030170">
    <property type="term" value="F:pyridoxal phosphate binding"/>
    <property type="evidence" value="ECO:0007669"/>
    <property type="project" value="TreeGrafter"/>
</dbReference>
<evidence type="ECO:0000256" key="5">
    <source>
        <dbReference type="RuleBase" id="RU004508"/>
    </source>
</evidence>
<evidence type="ECO:0000256" key="1">
    <source>
        <dbReference type="ARBA" id="ARBA00022898"/>
    </source>
</evidence>
<dbReference type="OrthoDB" id="9804264at2"/>
<feature type="active site" description="Proton acceptor" evidence="3">
    <location>
        <position position="188"/>
    </location>
</feature>
<evidence type="ECO:0000313" key="6">
    <source>
        <dbReference type="EMBL" id="POZ62637.1"/>
    </source>
</evidence>
<evidence type="ECO:0000313" key="7">
    <source>
        <dbReference type="Proteomes" id="UP000237082"/>
    </source>
</evidence>
<keyword evidence="6" id="KW-0808">Transferase</keyword>
<evidence type="ECO:0000256" key="3">
    <source>
        <dbReference type="PIRSR" id="PIRSR000390-1"/>
    </source>
</evidence>
<dbReference type="GO" id="GO:0000271">
    <property type="term" value="P:polysaccharide biosynthetic process"/>
    <property type="evidence" value="ECO:0007669"/>
    <property type="project" value="TreeGrafter"/>
</dbReference>
<name>A0A2S5DHY7_9NEIS</name>
<dbReference type="CDD" id="cd00616">
    <property type="entry name" value="AHBA_syn"/>
    <property type="match status" value="1"/>
</dbReference>
<comment type="caution">
    <text evidence="6">The sequence shown here is derived from an EMBL/GenBank/DDBJ whole genome shotgun (WGS) entry which is preliminary data.</text>
</comment>
<keyword evidence="7" id="KW-1185">Reference proteome</keyword>
<dbReference type="Pfam" id="PF01041">
    <property type="entry name" value="DegT_DnrJ_EryC1"/>
    <property type="match status" value="1"/>
</dbReference>
<dbReference type="AlphaFoldDB" id="A0A2S5DHY7"/>
<dbReference type="SUPFAM" id="SSF53383">
    <property type="entry name" value="PLP-dependent transferases"/>
    <property type="match status" value="1"/>
</dbReference>
<dbReference type="InterPro" id="IPR015421">
    <property type="entry name" value="PyrdxlP-dep_Trfase_major"/>
</dbReference>
<evidence type="ECO:0000256" key="2">
    <source>
        <dbReference type="ARBA" id="ARBA00037999"/>
    </source>
</evidence>
<protein>
    <submittedName>
        <fullName evidence="6">Aminotransferase</fullName>
    </submittedName>
</protein>
<evidence type="ECO:0000256" key="4">
    <source>
        <dbReference type="PIRSR" id="PIRSR000390-2"/>
    </source>
</evidence>
<dbReference type="GO" id="GO:0008483">
    <property type="term" value="F:transaminase activity"/>
    <property type="evidence" value="ECO:0007669"/>
    <property type="project" value="UniProtKB-KW"/>
</dbReference>
<comment type="similarity">
    <text evidence="2 5">Belongs to the DegT/DnrJ/EryC1 family.</text>
</comment>
<feature type="modified residue" description="N6-(pyridoxal phosphate)lysine" evidence="4">
    <location>
        <position position="188"/>
    </location>
</feature>
<dbReference type="InterPro" id="IPR015424">
    <property type="entry name" value="PyrdxlP-dep_Trfase"/>
</dbReference>
<keyword evidence="6" id="KW-0032">Aminotransferase</keyword>
<gene>
    <name evidence="6" type="ORF">C2I19_07250</name>
</gene>
<dbReference type="Proteomes" id="UP000237082">
    <property type="component" value="Unassembled WGS sequence"/>
</dbReference>